<proteinExistence type="predicted"/>
<feature type="transmembrane region" description="Helical" evidence="1">
    <location>
        <begin position="40"/>
        <end position="59"/>
    </location>
</feature>
<keyword evidence="1" id="KW-0472">Membrane</keyword>
<reference evidence="2 3" key="1">
    <citation type="journal article" date="2016" name="Proc. Natl. Acad. Sci. U.S.A.">
        <title>Comparative genomics of biotechnologically important yeasts.</title>
        <authorList>
            <person name="Riley R."/>
            <person name="Haridas S."/>
            <person name="Wolfe K.H."/>
            <person name="Lopes M.R."/>
            <person name="Hittinger C.T."/>
            <person name="Goeker M."/>
            <person name="Salamov A.A."/>
            <person name="Wisecaver J.H."/>
            <person name="Long T.M."/>
            <person name="Calvey C.H."/>
            <person name="Aerts A.L."/>
            <person name="Barry K.W."/>
            <person name="Choi C."/>
            <person name="Clum A."/>
            <person name="Coughlan A.Y."/>
            <person name="Deshpande S."/>
            <person name="Douglass A.P."/>
            <person name="Hanson S.J."/>
            <person name="Klenk H.-P."/>
            <person name="LaButti K.M."/>
            <person name="Lapidus A."/>
            <person name="Lindquist E.A."/>
            <person name="Lipzen A.M."/>
            <person name="Meier-Kolthoff J.P."/>
            <person name="Ohm R.A."/>
            <person name="Otillar R.P."/>
            <person name="Pangilinan J.L."/>
            <person name="Peng Y."/>
            <person name="Rokas A."/>
            <person name="Rosa C.A."/>
            <person name="Scheuner C."/>
            <person name="Sibirny A.A."/>
            <person name="Slot J.C."/>
            <person name="Stielow J.B."/>
            <person name="Sun H."/>
            <person name="Kurtzman C.P."/>
            <person name="Blackwell M."/>
            <person name="Grigoriev I.V."/>
            <person name="Jeffries T.W."/>
        </authorList>
    </citation>
    <scope>NUCLEOTIDE SEQUENCE [LARGE SCALE GENOMIC DNA]</scope>
    <source>
        <strain evidence="2 3">NRRL Y-11557</strain>
    </source>
</reference>
<name>A0A1E3QCK8_LIPST</name>
<keyword evidence="1" id="KW-1133">Transmembrane helix</keyword>
<keyword evidence="3" id="KW-1185">Reference proteome</keyword>
<dbReference type="EMBL" id="KV454290">
    <property type="protein sequence ID" value="ODQ75411.1"/>
    <property type="molecule type" value="Genomic_DNA"/>
</dbReference>
<gene>
    <name evidence="2" type="ORF">LIPSTDRAFT_206341</name>
</gene>
<evidence type="ECO:0000313" key="3">
    <source>
        <dbReference type="Proteomes" id="UP000094385"/>
    </source>
</evidence>
<sequence>MTFKYIKIAVSAIGQAGSRFTFLRYVQTYNIRLRSLTPTLTAIMISLLNMAMLQIYLYGINVRCYYTCIRRPPNPYYSAAQL</sequence>
<protein>
    <submittedName>
        <fullName evidence="2">Uncharacterized protein</fullName>
    </submittedName>
</protein>
<accession>A0A1E3QCK8</accession>
<evidence type="ECO:0000313" key="2">
    <source>
        <dbReference type="EMBL" id="ODQ75411.1"/>
    </source>
</evidence>
<dbReference type="AlphaFoldDB" id="A0A1E3QCK8"/>
<keyword evidence="1" id="KW-0812">Transmembrane</keyword>
<dbReference type="Proteomes" id="UP000094385">
    <property type="component" value="Unassembled WGS sequence"/>
</dbReference>
<evidence type="ECO:0000256" key="1">
    <source>
        <dbReference type="SAM" id="Phobius"/>
    </source>
</evidence>
<organism evidence="2 3">
    <name type="scientific">Lipomyces starkeyi NRRL Y-11557</name>
    <dbReference type="NCBI Taxonomy" id="675824"/>
    <lineage>
        <taxon>Eukaryota</taxon>
        <taxon>Fungi</taxon>
        <taxon>Dikarya</taxon>
        <taxon>Ascomycota</taxon>
        <taxon>Saccharomycotina</taxon>
        <taxon>Lipomycetes</taxon>
        <taxon>Lipomycetales</taxon>
        <taxon>Lipomycetaceae</taxon>
        <taxon>Lipomyces</taxon>
    </lineage>
</organism>